<dbReference type="PANTHER" id="PTHR43238:SF1">
    <property type="entry name" value="GDP-L-FUCOSE SYNTHASE"/>
    <property type="match status" value="1"/>
</dbReference>
<keyword evidence="3" id="KW-1185">Reference proteome</keyword>
<evidence type="ECO:0000259" key="1">
    <source>
        <dbReference type="Pfam" id="PF01370"/>
    </source>
</evidence>
<dbReference type="InterPro" id="IPR001509">
    <property type="entry name" value="Epimerase_deHydtase"/>
</dbReference>
<organism evidence="2 3">
    <name type="scientific">Catenovulum maritimum</name>
    <dbReference type="NCBI Taxonomy" id="1513271"/>
    <lineage>
        <taxon>Bacteria</taxon>
        <taxon>Pseudomonadati</taxon>
        <taxon>Pseudomonadota</taxon>
        <taxon>Gammaproteobacteria</taxon>
        <taxon>Alteromonadales</taxon>
        <taxon>Alteromonadaceae</taxon>
        <taxon>Catenovulum</taxon>
    </lineage>
</organism>
<accession>A0A0J8JPL6</accession>
<dbReference type="GO" id="GO:0050577">
    <property type="term" value="F:GDP-L-fucose synthase activity"/>
    <property type="evidence" value="ECO:0007669"/>
    <property type="project" value="TreeGrafter"/>
</dbReference>
<dbReference type="Gene3D" id="3.90.25.10">
    <property type="entry name" value="UDP-galactose 4-epimerase, domain 1"/>
    <property type="match status" value="1"/>
</dbReference>
<evidence type="ECO:0000313" key="3">
    <source>
        <dbReference type="Proteomes" id="UP000037600"/>
    </source>
</evidence>
<dbReference type="PANTHER" id="PTHR43238">
    <property type="entry name" value="GDP-L-FUCOSE SYNTHASE"/>
    <property type="match status" value="1"/>
</dbReference>
<gene>
    <name evidence="2" type="ORF">XM47_03405</name>
</gene>
<reference evidence="2 3" key="1">
    <citation type="submission" date="2015-04" db="EMBL/GenBank/DDBJ databases">
        <title>Draft Genome Sequence of the Novel Agar-Digesting Marine Bacterium Q1.</title>
        <authorList>
            <person name="Li Y."/>
            <person name="Li D."/>
            <person name="Chen G."/>
            <person name="Du Z."/>
        </authorList>
    </citation>
    <scope>NUCLEOTIDE SEQUENCE [LARGE SCALE GENOMIC DNA]</scope>
    <source>
        <strain evidence="2 3">Q1</strain>
    </source>
</reference>
<protein>
    <recommendedName>
        <fullName evidence="1">NAD-dependent epimerase/dehydratase domain-containing protein</fullName>
    </recommendedName>
</protein>
<dbReference type="InterPro" id="IPR036291">
    <property type="entry name" value="NAD(P)-bd_dom_sf"/>
</dbReference>
<feature type="domain" description="NAD-dependent epimerase/dehydratase" evidence="1">
    <location>
        <begin position="14"/>
        <end position="237"/>
    </location>
</feature>
<dbReference type="RefSeq" id="WP_048689659.1">
    <property type="nucleotide sequence ID" value="NZ_KQ130483.1"/>
</dbReference>
<dbReference type="SUPFAM" id="SSF51735">
    <property type="entry name" value="NAD(P)-binding Rossmann-fold domains"/>
    <property type="match status" value="1"/>
</dbReference>
<evidence type="ECO:0000313" key="2">
    <source>
        <dbReference type="EMBL" id="KMT66591.1"/>
    </source>
</evidence>
<proteinExistence type="predicted"/>
<dbReference type="Pfam" id="PF01370">
    <property type="entry name" value="Epimerase"/>
    <property type="match status" value="1"/>
</dbReference>
<dbReference type="Proteomes" id="UP000037600">
    <property type="component" value="Unassembled WGS sequence"/>
</dbReference>
<sequence>MNSEFCAVFNQKKVLVTGGTGLIGREVVHMLCDAGANVTIASLDKVVVDERAQHLYCDLTDINNCLDVTKNKDFVLHLAGIKGSIEVTKRYPANFLVPLLMFNTNILEASRRNGVERLVYTSSIGAYSSAEVFVESNGAEGEPMDTYPGHAKRVAELQIQAYKEQYGLSGYSVVRPCNVYGPGDNFDPKNAMVIPTLMHRIANKEDPVVVWGDGSAIRDFAYSRDVAVGILQTLIHGTGEHPFINLGSGEGYTIKQLVESLNSFIDFNYEFDTSKPSGFPKRVMDVSLAKQLVGYEHKTSLIQGLQETWNWFMQNREEYKNKQNYFVEGK</sequence>
<dbReference type="AlphaFoldDB" id="A0A0J8JPL6"/>
<dbReference type="STRING" id="1513271.XM47_03405"/>
<name>A0A0J8JPL6_9ALTE</name>
<dbReference type="EMBL" id="LAZL01000003">
    <property type="protein sequence ID" value="KMT66591.1"/>
    <property type="molecule type" value="Genomic_DNA"/>
</dbReference>
<comment type="caution">
    <text evidence="2">The sequence shown here is derived from an EMBL/GenBank/DDBJ whole genome shotgun (WGS) entry which is preliminary data.</text>
</comment>
<dbReference type="Gene3D" id="3.40.50.720">
    <property type="entry name" value="NAD(P)-binding Rossmann-like Domain"/>
    <property type="match status" value="1"/>
</dbReference>